<evidence type="ECO:0000313" key="4">
    <source>
        <dbReference type="Proteomes" id="UP001597118"/>
    </source>
</evidence>
<feature type="region of interest" description="Disordered" evidence="1">
    <location>
        <begin position="89"/>
        <end position="112"/>
    </location>
</feature>
<feature type="region of interest" description="Disordered" evidence="1">
    <location>
        <begin position="31"/>
        <end position="57"/>
    </location>
</feature>
<feature type="chain" id="PRO_5045419005" description="Collagen triple helix repeat-containing protein" evidence="2">
    <location>
        <begin position="31"/>
        <end position="303"/>
    </location>
</feature>
<evidence type="ECO:0000256" key="2">
    <source>
        <dbReference type="SAM" id="SignalP"/>
    </source>
</evidence>
<sequence>MKRNYNLKIKKSIFAALLAVLTLNACQKEASEGPQGEKGEQGIAGADGSTLLSGNGEPTVSLGKTGDYYLDKTAVTIYGPKTSAGWGEATSLKGGTDGKDGANGTNGKDGSKILSGTDVPALSLGAEGDFYFDTQNVAIYGPKTSTGWGNPVSLKAQANGVTVLLYKNHAFQSVVRNEYGNFEVESIIPIDAKYHEVCENGMVIAQVRKSDDANAGWGNGLYYEYSTDNSLYLYYDISIDDFNKIKNQIKVSGSFYQNISESEVKAFKIDIKIILIPATTVEVMSSKKINTKDLKAVSKYLGL</sequence>
<dbReference type="EMBL" id="JBHUDG010000048">
    <property type="protein sequence ID" value="MFD1631547.1"/>
    <property type="molecule type" value="Genomic_DNA"/>
</dbReference>
<evidence type="ECO:0008006" key="5">
    <source>
        <dbReference type="Google" id="ProtNLM"/>
    </source>
</evidence>
<feature type="signal peptide" evidence="2">
    <location>
        <begin position="1"/>
        <end position="30"/>
    </location>
</feature>
<keyword evidence="4" id="KW-1185">Reference proteome</keyword>
<dbReference type="Proteomes" id="UP001597118">
    <property type="component" value="Unassembled WGS sequence"/>
</dbReference>
<evidence type="ECO:0000313" key="3">
    <source>
        <dbReference type="EMBL" id="MFD1631547.1"/>
    </source>
</evidence>
<reference evidence="4" key="1">
    <citation type="journal article" date="2019" name="Int. J. Syst. Evol. Microbiol.">
        <title>The Global Catalogue of Microorganisms (GCM) 10K type strain sequencing project: providing services to taxonomists for standard genome sequencing and annotation.</title>
        <authorList>
            <consortium name="The Broad Institute Genomics Platform"/>
            <consortium name="The Broad Institute Genome Sequencing Center for Infectious Disease"/>
            <person name="Wu L."/>
            <person name="Ma J."/>
        </authorList>
    </citation>
    <scope>NUCLEOTIDE SEQUENCE [LARGE SCALE GENOMIC DNA]</scope>
    <source>
        <strain evidence="4">CCUG 53762</strain>
    </source>
</reference>
<comment type="caution">
    <text evidence="3">The sequence shown here is derived from an EMBL/GenBank/DDBJ whole genome shotgun (WGS) entry which is preliminary data.</text>
</comment>
<dbReference type="RefSeq" id="WP_379663915.1">
    <property type="nucleotide sequence ID" value="NZ_JBHUDG010000048.1"/>
</dbReference>
<feature type="compositionally biased region" description="Basic and acidic residues" evidence="1">
    <location>
        <begin position="31"/>
        <end position="40"/>
    </location>
</feature>
<evidence type="ECO:0000256" key="1">
    <source>
        <dbReference type="SAM" id="MobiDB-lite"/>
    </source>
</evidence>
<protein>
    <recommendedName>
        <fullName evidence="5">Collagen triple helix repeat-containing protein</fullName>
    </recommendedName>
</protein>
<gene>
    <name evidence="3" type="ORF">ACFSAH_16860</name>
</gene>
<proteinExistence type="predicted"/>
<name>A0ABW4IHU6_9SPHI</name>
<organism evidence="3 4">
    <name type="scientific">Pseudopedobacter beijingensis</name>
    <dbReference type="NCBI Taxonomy" id="1207056"/>
    <lineage>
        <taxon>Bacteria</taxon>
        <taxon>Pseudomonadati</taxon>
        <taxon>Bacteroidota</taxon>
        <taxon>Sphingobacteriia</taxon>
        <taxon>Sphingobacteriales</taxon>
        <taxon>Sphingobacteriaceae</taxon>
        <taxon>Pseudopedobacter</taxon>
    </lineage>
</organism>
<accession>A0ABW4IHU6</accession>
<keyword evidence="2" id="KW-0732">Signal</keyword>